<sequence length="502" mass="55690">MANQPYVIPVNTNGAVESSHRTGVGSDSTTNQVKVDGADGQVTFLSRVMGELETVAHNENHNDLYYFKQSRDLKTCAQPHVAQLRTWLYDEVRVFCESVTDMILNPGRLNLFSARYPPTGRLLCHDDQLEGRKIAFIIYLSPADWSSGKDEGGTLGVYDSVIGVDGKLEPTPNPMHKLPPTWNTLSFFEVSERSFHQVEEVIGNRTRYSVGGWFHELPQADRVKTSPSAIATKSTTDIADKVSSSQLAADQINITGDTIRSTTDIADKVSSSQLAADQINITDDTIRRAVERPGSESEQCLEDWINEVYLRKPIQANIQDKFADDSSIQLKDFLVPIKFKELDEALTGNGMAWHTDITPLKAKYATLCGGRPSGVIHDVQSLLSSKAFLELVNTLSGLDTTSVTTRIRKFAHGDYTMLPHGDTHKDCECLEVSLAVCRTQWKESWGGIRTYLVEGEEVISIAPEANTLSIVFRSADTDRFVRYITHTADDASYVDIEAICTE</sequence>
<dbReference type="EMBL" id="KQ241658">
    <property type="protein sequence ID" value="KNC86317.1"/>
    <property type="molecule type" value="Genomic_DNA"/>
</dbReference>
<dbReference type="STRING" id="667725.A0A0L0GBC2"/>
<dbReference type="Gene3D" id="2.60.120.620">
    <property type="entry name" value="q2cbj1_9rhob like domain"/>
    <property type="match status" value="2"/>
</dbReference>
<evidence type="ECO:0000256" key="4">
    <source>
        <dbReference type="ARBA" id="ARBA00022896"/>
    </source>
</evidence>
<dbReference type="GO" id="GO:0005506">
    <property type="term" value="F:iron ion binding"/>
    <property type="evidence" value="ECO:0007669"/>
    <property type="project" value="InterPro"/>
</dbReference>
<dbReference type="GO" id="GO:0031543">
    <property type="term" value="F:peptidyl-proline dioxygenase activity"/>
    <property type="evidence" value="ECO:0007669"/>
    <property type="project" value="TreeGrafter"/>
</dbReference>
<dbReference type="Proteomes" id="UP000054560">
    <property type="component" value="Unassembled WGS sequence"/>
</dbReference>
<dbReference type="RefSeq" id="XP_014160219.1">
    <property type="nucleotide sequence ID" value="XM_014304744.1"/>
</dbReference>
<protein>
    <recommendedName>
        <fullName evidence="9">Fe2OG dioxygenase domain-containing protein</fullName>
    </recommendedName>
</protein>
<name>A0A0L0GBC2_9EUKA</name>
<keyword evidence="3" id="KW-0479">Metal-binding</keyword>
<dbReference type="eggNOG" id="KOG3844">
    <property type="taxonomic scope" value="Eukaryota"/>
</dbReference>
<dbReference type="PANTHER" id="PTHR12117:SF0">
    <property type="entry name" value="PROLYL 3-HYDROXYLASE OGFOD1"/>
    <property type="match status" value="1"/>
</dbReference>
<dbReference type="InterPro" id="IPR005123">
    <property type="entry name" value="Oxoglu/Fe-dep_dioxygenase_dom"/>
</dbReference>
<proteinExistence type="inferred from homology"/>
<organism evidence="10 11">
    <name type="scientific">Sphaeroforma arctica JP610</name>
    <dbReference type="NCBI Taxonomy" id="667725"/>
    <lineage>
        <taxon>Eukaryota</taxon>
        <taxon>Ichthyosporea</taxon>
        <taxon>Ichthyophonida</taxon>
        <taxon>Sphaeroforma</taxon>
    </lineage>
</organism>
<evidence type="ECO:0000256" key="2">
    <source>
        <dbReference type="ARBA" id="ARBA00007443"/>
    </source>
</evidence>
<dbReference type="PROSITE" id="PS51471">
    <property type="entry name" value="FE2OG_OXY"/>
    <property type="match status" value="1"/>
</dbReference>
<dbReference type="GO" id="GO:0005737">
    <property type="term" value="C:cytoplasm"/>
    <property type="evidence" value="ECO:0007669"/>
    <property type="project" value="TreeGrafter"/>
</dbReference>
<dbReference type="InterPro" id="IPR019601">
    <property type="entry name" value="Oxoglutarate/Fe-dep_Oase_C"/>
</dbReference>
<dbReference type="SMART" id="SM00702">
    <property type="entry name" value="P4Hc"/>
    <property type="match status" value="1"/>
</dbReference>
<evidence type="ECO:0000256" key="1">
    <source>
        <dbReference type="ARBA" id="ARBA00001961"/>
    </source>
</evidence>
<evidence type="ECO:0000256" key="5">
    <source>
        <dbReference type="ARBA" id="ARBA00022964"/>
    </source>
</evidence>
<evidence type="ECO:0000313" key="11">
    <source>
        <dbReference type="Proteomes" id="UP000054560"/>
    </source>
</evidence>
<evidence type="ECO:0000256" key="7">
    <source>
        <dbReference type="ARBA" id="ARBA00023004"/>
    </source>
</evidence>
<comment type="catalytic activity">
    <reaction evidence="8">
        <text>[ribosomal protein uS12]-L-proline + 2-oxoglutarate + O2 = [ribosomal protein uS12]-(3S)-3-hydroxy-L-proline + succinate + CO2</text>
        <dbReference type="Rhea" id="RHEA:54156"/>
        <dbReference type="Rhea" id="RHEA-COMP:13816"/>
        <dbReference type="Rhea" id="RHEA-COMP:13818"/>
        <dbReference type="ChEBI" id="CHEBI:15379"/>
        <dbReference type="ChEBI" id="CHEBI:16526"/>
        <dbReference type="ChEBI" id="CHEBI:16810"/>
        <dbReference type="ChEBI" id="CHEBI:30031"/>
        <dbReference type="ChEBI" id="CHEBI:50342"/>
        <dbReference type="ChEBI" id="CHEBI:85428"/>
    </reaction>
</comment>
<dbReference type="GeneID" id="25902045"/>
<dbReference type="InterPro" id="IPR051842">
    <property type="entry name" value="uS12_prolyl_hydroxylase"/>
</dbReference>
<dbReference type="InterPro" id="IPR039558">
    <property type="entry name" value="TPA1/OFD1_N"/>
</dbReference>
<dbReference type="GO" id="GO:0031418">
    <property type="term" value="F:L-ascorbic acid binding"/>
    <property type="evidence" value="ECO:0007669"/>
    <property type="project" value="UniProtKB-KW"/>
</dbReference>
<keyword evidence="4" id="KW-0847">Vitamin C</keyword>
<comment type="similarity">
    <text evidence="2">Belongs to the TPA1 family.</text>
</comment>
<dbReference type="InterPro" id="IPR006620">
    <property type="entry name" value="Pro_4_hyd_alph"/>
</dbReference>
<reference evidence="10 11" key="1">
    <citation type="submission" date="2011-02" db="EMBL/GenBank/DDBJ databases">
        <title>The Genome Sequence of Sphaeroforma arctica JP610.</title>
        <authorList>
            <consortium name="The Broad Institute Genome Sequencing Platform"/>
            <person name="Russ C."/>
            <person name="Cuomo C."/>
            <person name="Young S.K."/>
            <person name="Zeng Q."/>
            <person name="Gargeya S."/>
            <person name="Alvarado L."/>
            <person name="Berlin A."/>
            <person name="Chapman S.B."/>
            <person name="Chen Z."/>
            <person name="Freedman E."/>
            <person name="Gellesch M."/>
            <person name="Goldberg J."/>
            <person name="Griggs A."/>
            <person name="Gujja S."/>
            <person name="Heilman E."/>
            <person name="Heiman D."/>
            <person name="Howarth C."/>
            <person name="Mehta T."/>
            <person name="Neiman D."/>
            <person name="Pearson M."/>
            <person name="Roberts A."/>
            <person name="Saif S."/>
            <person name="Shea T."/>
            <person name="Shenoy N."/>
            <person name="Sisk P."/>
            <person name="Stolte C."/>
            <person name="Sykes S."/>
            <person name="White J."/>
            <person name="Yandava C."/>
            <person name="Burger G."/>
            <person name="Gray M.W."/>
            <person name="Holland P.W.H."/>
            <person name="King N."/>
            <person name="Lang F.B.F."/>
            <person name="Roger A.J."/>
            <person name="Ruiz-Trillo I."/>
            <person name="Haas B."/>
            <person name="Nusbaum C."/>
            <person name="Birren B."/>
        </authorList>
    </citation>
    <scope>NUCLEOTIDE SEQUENCE [LARGE SCALE GENOMIC DNA]</scope>
    <source>
        <strain evidence="10 11">JP610</strain>
    </source>
</reference>
<dbReference type="GO" id="GO:0006449">
    <property type="term" value="P:regulation of translational termination"/>
    <property type="evidence" value="ECO:0007669"/>
    <property type="project" value="TreeGrafter"/>
</dbReference>
<evidence type="ECO:0000256" key="8">
    <source>
        <dbReference type="ARBA" id="ARBA00047444"/>
    </source>
</evidence>
<gene>
    <name evidence="10" type="ORF">SARC_01541</name>
</gene>
<evidence type="ECO:0000256" key="6">
    <source>
        <dbReference type="ARBA" id="ARBA00023002"/>
    </source>
</evidence>
<evidence type="ECO:0000256" key="3">
    <source>
        <dbReference type="ARBA" id="ARBA00022723"/>
    </source>
</evidence>
<comment type="cofactor">
    <cofactor evidence="1">
        <name>L-ascorbate</name>
        <dbReference type="ChEBI" id="CHEBI:38290"/>
    </cofactor>
</comment>
<keyword evidence="7" id="KW-0408">Iron</keyword>
<keyword evidence="6" id="KW-0560">Oxidoreductase</keyword>
<feature type="domain" description="Fe2OG dioxygenase" evidence="9">
    <location>
        <begin position="107"/>
        <end position="216"/>
    </location>
</feature>
<accession>A0A0L0GBC2</accession>
<dbReference type="Pfam" id="PF13661">
    <property type="entry name" value="2OG-FeII_Oxy_4"/>
    <property type="match status" value="1"/>
</dbReference>
<dbReference type="PANTHER" id="PTHR12117">
    <property type="entry name" value="HISTONE ACETYLTRANSFERASE COMPLEX"/>
    <property type="match status" value="1"/>
</dbReference>
<dbReference type="AlphaFoldDB" id="A0A0L0GBC2"/>
<keyword evidence="11" id="KW-1185">Reference proteome</keyword>
<keyword evidence="5" id="KW-0223">Dioxygenase</keyword>
<dbReference type="Pfam" id="PF10637">
    <property type="entry name" value="Ofd1_CTDD"/>
    <property type="match status" value="1"/>
</dbReference>
<evidence type="ECO:0000259" key="9">
    <source>
        <dbReference type="PROSITE" id="PS51471"/>
    </source>
</evidence>
<evidence type="ECO:0000313" key="10">
    <source>
        <dbReference type="EMBL" id="KNC86317.1"/>
    </source>
</evidence>
<dbReference type="OrthoDB" id="430522at2759"/>